<proteinExistence type="predicted"/>
<dbReference type="InterPro" id="IPR036366">
    <property type="entry name" value="PGBDSf"/>
</dbReference>
<keyword evidence="2" id="KW-1185">Reference proteome</keyword>
<dbReference type="Gene3D" id="1.10.101.10">
    <property type="entry name" value="PGBD-like superfamily/PGBD"/>
    <property type="match status" value="1"/>
</dbReference>
<gene>
    <name evidence="1" type="ORF">SAMN04515666_104291</name>
</gene>
<dbReference type="EMBL" id="FOAN01000004">
    <property type="protein sequence ID" value="SEL56413.1"/>
    <property type="molecule type" value="Genomic_DNA"/>
</dbReference>
<dbReference type="STRING" id="1036779.SAMN04515666_104291"/>
<protein>
    <submittedName>
        <fullName evidence="1">Uncharacterized protein</fullName>
    </submittedName>
</protein>
<dbReference type="SUPFAM" id="SSF47090">
    <property type="entry name" value="PGBD-like"/>
    <property type="match status" value="1"/>
</dbReference>
<name>A0A1H7R8A3_9HYPH</name>
<dbReference type="OrthoDB" id="7376624at2"/>
<dbReference type="Proteomes" id="UP000199664">
    <property type="component" value="Unassembled WGS sequence"/>
</dbReference>
<evidence type="ECO:0000313" key="1">
    <source>
        <dbReference type="EMBL" id="SEL56413.1"/>
    </source>
</evidence>
<evidence type="ECO:0000313" key="2">
    <source>
        <dbReference type="Proteomes" id="UP000199664"/>
    </source>
</evidence>
<sequence>MTLRSFIFAGQKRLEACLRDDASHVARGAGGEHVCLIQTALVHLDGADIDPAELNRGFYGPSTARAVLAFKTRRDIVNRSYQKRADDVVGKMTIAALDAEMLASQKPAPRAHRKAHGPARTSALSAEASVRRALDQMLASALAKLR</sequence>
<dbReference type="AlphaFoldDB" id="A0A1H7R8A3"/>
<dbReference type="InterPro" id="IPR036365">
    <property type="entry name" value="PGBD-like_sf"/>
</dbReference>
<organism evidence="1 2">
    <name type="scientific">Bosea lupini</name>
    <dbReference type="NCBI Taxonomy" id="1036779"/>
    <lineage>
        <taxon>Bacteria</taxon>
        <taxon>Pseudomonadati</taxon>
        <taxon>Pseudomonadota</taxon>
        <taxon>Alphaproteobacteria</taxon>
        <taxon>Hyphomicrobiales</taxon>
        <taxon>Boseaceae</taxon>
        <taxon>Bosea</taxon>
    </lineage>
</organism>
<accession>A0A1H7R8A3</accession>
<reference evidence="2" key="1">
    <citation type="submission" date="2016-10" db="EMBL/GenBank/DDBJ databases">
        <authorList>
            <person name="Varghese N."/>
            <person name="Submissions S."/>
        </authorList>
    </citation>
    <scope>NUCLEOTIDE SEQUENCE [LARGE SCALE GENOMIC DNA]</scope>
    <source>
        <strain evidence="2">LMG 26383,CCUG 61248,R- 45681</strain>
    </source>
</reference>
<dbReference type="RefSeq" id="WP_091835256.1">
    <property type="nucleotide sequence ID" value="NZ_FOAN01000004.1"/>
</dbReference>